<dbReference type="InterPro" id="IPR050194">
    <property type="entry name" value="Glycosyltransferase_grp1"/>
</dbReference>
<organism evidence="4 5">
    <name type="scientific">Geodermatophilus saharensis</name>
    <dbReference type="NCBI Taxonomy" id="1137994"/>
    <lineage>
        <taxon>Bacteria</taxon>
        <taxon>Bacillati</taxon>
        <taxon>Actinomycetota</taxon>
        <taxon>Actinomycetes</taxon>
        <taxon>Geodermatophilales</taxon>
        <taxon>Geodermatophilaceae</taxon>
        <taxon>Geodermatophilus</taxon>
    </lineage>
</organism>
<dbReference type="SUPFAM" id="SSF53756">
    <property type="entry name" value="UDP-Glycosyltransferase/glycogen phosphorylase"/>
    <property type="match status" value="1"/>
</dbReference>
<dbReference type="PANTHER" id="PTHR45947">
    <property type="entry name" value="SULFOQUINOVOSYL TRANSFERASE SQD2"/>
    <property type="match status" value="1"/>
</dbReference>
<dbReference type="AlphaFoldDB" id="A0A239IA23"/>
<dbReference type="InterPro" id="IPR028098">
    <property type="entry name" value="Glyco_trans_4-like_N"/>
</dbReference>
<dbReference type="PANTHER" id="PTHR45947:SF3">
    <property type="entry name" value="SULFOQUINOVOSYL TRANSFERASE SQD2"/>
    <property type="match status" value="1"/>
</dbReference>
<dbReference type="OrthoDB" id="4316343at2"/>
<sequence>MRVVISCAFNENAIWALSRHASSHGLLTQRLVPAWDLASTAGRRVGAVLGWDAATRFAERKGAKVAASHLPEDVEISRVTELIRIAGARVRTPVTPLLGQYAWKAQFDRRVGRVLRTDGTDVVIGMPGSSLRTFARHPGPVRVFHAIDTHPRARNAALRQAYGRRAWAETYPEVLSRRIEAELELADVVLVPSEVVRTGMVEHGVDPAKIELVPYGVDLDRFRVDPGAVERSPSTRPRLICVGQISLRKGIPLLIEAVRGLDVQLSLVGQVFDRGVVRDLPGNVDLLGALSPADLARAYNRHDAMVLPTVDDACSLVVAEAAASGLRVVTTSANGAGELLPAGHVIVAPGDVVELRRVLSSLSVLDVDERRRISDEVRSLTGSRMRSWAGYAETVFASLVRRLRGSGAGPVVA</sequence>
<evidence type="ECO:0000259" key="3">
    <source>
        <dbReference type="Pfam" id="PF13439"/>
    </source>
</evidence>
<reference evidence="5" key="1">
    <citation type="submission" date="2017-06" db="EMBL/GenBank/DDBJ databases">
        <authorList>
            <person name="Varghese N."/>
            <person name="Submissions S."/>
        </authorList>
    </citation>
    <scope>NUCLEOTIDE SEQUENCE [LARGE SCALE GENOMIC DNA]</scope>
    <source>
        <strain evidence="5">DSM 45423</strain>
    </source>
</reference>
<dbReference type="RefSeq" id="WP_089405886.1">
    <property type="nucleotide sequence ID" value="NZ_FZOH01000010.1"/>
</dbReference>
<keyword evidence="5" id="KW-1185">Reference proteome</keyword>
<dbReference type="Pfam" id="PF13692">
    <property type="entry name" value="Glyco_trans_1_4"/>
    <property type="match status" value="1"/>
</dbReference>
<evidence type="ECO:0000256" key="1">
    <source>
        <dbReference type="ARBA" id="ARBA00022676"/>
    </source>
</evidence>
<evidence type="ECO:0000313" key="5">
    <source>
        <dbReference type="Proteomes" id="UP000198386"/>
    </source>
</evidence>
<keyword evidence="2 4" id="KW-0808">Transferase</keyword>
<evidence type="ECO:0000256" key="2">
    <source>
        <dbReference type="ARBA" id="ARBA00022679"/>
    </source>
</evidence>
<dbReference type="Proteomes" id="UP000198386">
    <property type="component" value="Unassembled WGS sequence"/>
</dbReference>
<evidence type="ECO:0000313" key="4">
    <source>
        <dbReference type="EMBL" id="SNS90371.1"/>
    </source>
</evidence>
<gene>
    <name evidence="4" type="ORF">SAMN04488107_4248</name>
</gene>
<name>A0A239IA23_9ACTN</name>
<dbReference type="Pfam" id="PF13439">
    <property type="entry name" value="Glyco_transf_4"/>
    <property type="match status" value="1"/>
</dbReference>
<accession>A0A239IA23</accession>
<keyword evidence="1" id="KW-0328">Glycosyltransferase</keyword>
<protein>
    <submittedName>
        <fullName evidence="4">Glycosyltransferase involved in cell wall bisynthesis</fullName>
    </submittedName>
</protein>
<dbReference type="Gene3D" id="3.40.50.2000">
    <property type="entry name" value="Glycogen Phosphorylase B"/>
    <property type="match status" value="2"/>
</dbReference>
<dbReference type="GO" id="GO:1901137">
    <property type="term" value="P:carbohydrate derivative biosynthetic process"/>
    <property type="evidence" value="ECO:0007669"/>
    <property type="project" value="UniProtKB-ARBA"/>
</dbReference>
<dbReference type="CDD" id="cd03801">
    <property type="entry name" value="GT4_PimA-like"/>
    <property type="match status" value="1"/>
</dbReference>
<feature type="domain" description="Glycosyltransferase subfamily 4-like N-terminal" evidence="3">
    <location>
        <begin position="78"/>
        <end position="221"/>
    </location>
</feature>
<dbReference type="EMBL" id="FZOH01000010">
    <property type="protein sequence ID" value="SNS90371.1"/>
    <property type="molecule type" value="Genomic_DNA"/>
</dbReference>
<proteinExistence type="predicted"/>
<dbReference type="GO" id="GO:0016757">
    <property type="term" value="F:glycosyltransferase activity"/>
    <property type="evidence" value="ECO:0007669"/>
    <property type="project" value="UniProtKB-KW"/>
</dbReference>